<dbReference type="Proteomes" id="UP000003146">
    <property type="component" value="Unassembled WGS sequence"/>
</dbReference>
<organism evidence="2 3">
    <name type="scientific">Phocaeicola coprocola DSM 17136</name>
    <dbReference type="NCBI Taxonomy" id="470145"/>
    <lineage>
        <taxon>Bacteria</taxon>
        <taxon>Pseudomonadati</taxon>
        <taxon>Bacteroidota</taxon>
        <taxon>Bacteroidia</taxon>
        <taxon>Bacteroidales</taxon>
        <taxon>Bacteroidaceae</taxon>
        <taxon>Phocaeicola</taxon>
    </lineage>
</organism>
<name>B3JK30_9BACT</name>
<evidence type="ECO:0000313" key="2">
    <source>
        <dbReference type="EMBL" id="EDV00690.1"/>
    </source>
</evidence>
<protein>
    <submittedName>
        <fullName evidence="2">Uncharacterized protein</fullName>
    </submittedName>
</protein>
<keyword evidence="1" id="KW-1133">Transmembrane helix</keyword>
<dbReference type="RefSeq" id="WP_007569998.1">
    <property type="nucleotide sequence ID" value="NZ_DS981493.1"/>
</dbReference>
<proteinExistence type="predicted"/>
<sequence>MMIQQIEHKYSEEHIMESTTVNKKNTARTICAIIGGIIVLNLLWWIAILCIR</sequence>
<keyword evidence="1" id="KW-0472">Membrane</keyword>
<gene>
    <name evidence="2" type="ORF">BACCOP_02254</name>
</gene>
<dbReference type="STRING" id="470145.BACCOP_02254"/>
<reference evidence="2 3" key="1">
    <citation type="submission" date="2008-04" db="EMBL/GenBank/DDBJ databases">
        <title>Draft genome sequence of Bacteroides coprocola (DSM 17136).</title>
        <authorList>
            <person name="Sudarsanam P."/>
            <person name="Ley R."/>
            <person name="Guruge J."/>
            <person name="Turnbaugh P.J."/>
            <person name="Mahowald M."/>
            <person name="Liep D."/>
            <person name="Gordon J."/>
        </authorList>
    </citation>
    <scope>NUCLEOTIDE SEQUENCE [LARGE SCALE GENOMIC DNA]</scope>
    <source>
        <strain evidence="2 3">DSM 17136</strain>
    </source>
</reference>
<evidence type="ECO:0000313" key="3">
    <source>
        <dbReference type="Proteomes" id="UP000003146"/>
    </source>
</evidence>
<dbReference type="EMBL" id="ABIY02000091">
    <property type="protein sequence ID" value="EDV00690.1"/>
    <property type="molecule type" value="Genomic_DNA"/>
</dbReference>
<dbReference type="GeneID" id="79858052"/>
<feature type="transmembrane region" description="Helical" evidence="1">
    <location>
        <begin position="27"/>
        <end position="51"/>
    </location>
</feature>
<reference evidence="2 3" key="2">
    <citation type="submission" date="2008-04" db="EMBL/GenBank/DDBJ databases">
        <authorList>
            <person name="Fulton L."/>
            <person name="Clifton S."/>
            <person name="Fulton B."/>
            <person name="Xu J."/>
            <person name="Minx P."/>
            <person name="Pepin K.H."/>
            <person name="Johnson M."/>
            <person name="Thiruvilangam P."/>
            <person name="Bhonagiri V."/>
            <person name="Nash W.E."/>
            <person name="Mardis E.R."/>
            <person name="Wilson R.K."/>
        </authorList>
    </citation>
    <scope>NUCLEOTIDE SEQUENCE [LARGE SCALE GENOMIC DNA]</scope>
    <source>
        <strain evidence="2 3">DSM 17136</strain>
    </source>
</reference>
<evidence type="ECO:0000256" key="1">
    <source>
        <dbReference type="SAM" id="Phobius"/>
    </source>
</evidence>
<dbReference type="HOGENOM" id="CLU_3076620_0_0_10"/>
<comment type="caution">
    <text evidence="2">The sequence shown here is derived from an EMBL/GenBank/DDBJ whole genome shotgun (WGS) entry which is preliminary data.</text>
</comment>
<dbReference type="AlphaFoldDB" id="B3JK30"/>
<keyword evidence="1" id="KW-0812">Transmembrane</keyword>
<accession>B3JK30</accession>